<sequence>MLLGLNMKLKMDIRLLYVGFDASQIKPQVVEGISKLVVALSIMDECFMSYIDQGLIILPSLSLPKGREPKRFMTRIGV</sequence>
<organism evidence="1 2">
    <name type="scientific">Flemingia macrophylla</name>
    <dbReference type="NCBI Taxonomy" id="520843"/>
    <lineage>
        <taxon>Eukaryota</taxon>
        <taxon>Viridiplantae</taxon>
        <taxon>Streptophyta</taxon>
        <taxon>Embryophyta</taxon>
        <taxon>Tracheophyta</taxon>
        <taxon>Spermatophyta</taxon>
        <taxon>Magnoliopsida</taxon>
        <taxon>eudicotyledons</taxon>
        <taxon>Gunneridae</taxon>
        <taxon>Pentapetalae</taxon>
        <taxon>rosids</taxon>
        <taxon>fabids</taxon>
        <taxon>Fabales</taxon>
        <taxon>Fabaceae</taxon>
        <taxon>Papilionoideae</taxon>
        <taxon>50 kb inversion clade</taxon>
        <taxon>NPAAA clade</taxon>
        <taxon>indigoferoid/millettioid clade</taxon>
        <taxon>Phaseoleae</taxon>
        <taxon>Flemingia</taxon>
    </lineage>
</organism>
<keyword evidence="2" id="KW-1185">Reference proteome</keyword>
<dbReference type="EMBL" id="JBGMDY010000011">
    <property type="protein sequence ID" value="KAL2318776.1"/>
    <property type="molecule type" value="Genomic_DNA"/>
</dbReference>
<reference evidence="1 2" key="1">
    <citation type="submission" date="2024-08" db="EMBL/GenBank/DDBJ databases">
        <title>Insights into the chromosomal genome structure of Flemingia macrophylla.</title>
        <authorList>
            <person name="Ding Y."/>
            <person name="Zhao Y."/>
            <person name="Bi W."/>
            <person name="Wu M."/>
            <person name="Zhao G."/>
            <person name="Gong Y."/>
            <person name="Li W."/>
            <person name="Zhang P."/>
        </authorList>
    </citation>
    <scope>NUCLEOTIDE SEQUENCE [LARGE SCALE GENOMIC DNA]</scope>
    <source>
        <strain evidence="1">DYQJB</strain>
        <tissue evidence="1">Leaf</tissue>
    </source>
</reference>
<accession>A0ABD1L5I2</accession>
<dbReference type="AlphaFoldDB" id="A0ABD1L5I2"/>
<name>A0ABD1L5I2_9FABA</name>
<proteinExistence type="predicted"/>
<comment type="caution">
    <text evidence="1">The sequence shown here is derived from an EMBL/GenBank/DDBJ whole genome shotgun (WGS) entry which is preliminary data.</text>
</comment>
<gene>
    <name evidence="1" type="ORF">Fmac_032652</name>
</gene>
<evidence type="ECO:0000313" key="1">
    <source>
        <dbReference type="EMBL" id="KAL2318776.1"/>
    </source>
</evidence>
<dbReference type="Proteomes" id="UP001603857">
    <property type="component" value="Unassembled WGS sequence"/>
</dbReference>
<evidence type="ECO:0000313" key="2">
    <source>
        <dbReference type="Proteomes" id="UP001603857"/>
    </source>
</evidence>
<protein>
    <submittedName>
        <fullName evidence="1">Uncharacterized protein</fullName>
    </submittedName>
</protein>